<dbReference type="SMART" id="SM00487">
    <property type="entry name" value="DEXDc"/>
    <property type="match status" value="1"/>
</dbReference>
<reference evidence="8 9" key="1">
    <citation type="journal article" date="2024" name="Nat. Commun.">
        <title>Phylogenomics reveals the evolutionary origins of lichenization in chlorophyte algae.</title>
        <authorList>
            <person name="Puginier C."/>
            <person name="Libourel C."/>
            <person name="Otte J."/>
            <person name="Skaloud P."/>
            <person name="Haon M."/>
            <person name="Grisel S."/>
            <person name="Petersen M."/>
            <person name="Berrin J.G."/>
            <person name="Delaux P.M."/>
            <person name="Dal Grande F."/>
            <person name="Keller J."/>
        </authorList>
    </citation>
    <scope>NUCLEOTIDE SEQUENCE [LARGE SCALE GENOMIC DNA]</scope>
    <source>
        <strain evidence="8 9">SAG 216-7</strain>
    </source>
</reference>
<proteinExistence type="predicted"/>
<dbReference type="Gene3D" id="1.10.3380.30">
    <property type="match status" value="1"/>
</dbReference>
<protein>
    <recommendedName>
        <fullName evidence="10">Antiviral helicase</fullName>
    </recommendedName>
</protein>
<gene>
    <name evidence="8" type="ORF">WJX75_002337</name>
</gene>
<dbReference type="PANTHER" id="PTHR12131:SF1">
    <property type="entry name" value="ATP-DEPENDENT RNA HELICASE SUPV3L1, MITOCHONDRIAL-RELATED"/>
    <property type="match status" value="1"/>
</dbReference>
<dbReference type="SMART" id="SM00490">
    <property type="entry name" value="HELICc"/>
    <property type="match status" value="1"/>
</dbReference>
<dbReference type="PROSITE" id="PS51194">
    <property type="entry name" value="HELICASE_CTER"/>
    <property type="match status" value="1"/>
</dbReference>
<feature type="domain" description="Helicase ATP-binding" evidence="6">
    <location>
        <begin position="108"/>
        <end position="276"/>
    </location>
</feature>
<dbReference type="Proteomes" id="UP001491310">
    <property type="component" value="Unassembled WGS sequence"/>
</dbReference>
<dbReference type="Pfam" id="PF00270">
    <property type="entry name" value="DEAD"/>
    <property type="match status" value="1"/>
</dbReference>
<dbReference type="InterPro" id="IPR012961">
    <property type="entry name" value="Ski2/MTR4_C"/>
</dbReference>
<comment type="caution">
    <text evidence="8">The sequence shown here is derived from an EMBL/GenBank/DDBJ whole genome shotgun (WGS) entry which is preliminary data.</text>
</comment>
<keyword evidence="1" id="KW-0547">Nucleotide-binding</keyword>
<dbReference type="InterPro" id="IPR001650">
    <property type="entry name" value="Helicase_C-like"/>
</dbReference>
<evidence type="ECO:0008006" key="10">
    <source>
        <dbReference type="Google" id="ProtNLM"/>
    </source>
</evidence>
<dbReference type="Gene3D" id="3.40.50.300">
    <property type="entry name" value="P-loop containing nucleotide triphosphate hydrolases"/>
    <property type="match status" value="2"/>
</dbReference>
<sequence length="1048" mass="113666">MSKACQNVLEQFVRCLRESDCMKVHNKDVKTSDQLDEDALEVDDLDEAVLYQTPADIAEKLSAGQADTSRKNPLQVADLLTSGKRELTLEDITSVLPFALDKFQAQSVEILLRGSSVVVSAPTGAGKTVIAEAATIAMLARGQRVIYTTPLKALSNQKLYEMRQRFGADMVGLQTGDASLNLDSSIVVMTTEVLRNIMYRTDSSGPGESQAVERLNDVGLVVLDEVHYLGDPSRGSVWEEVIINCPAHIQLCAMSATVANADDLGAWIDEVHGSCETVVTRYRPVPLDWYFGFAAGGSAHLLPLFSGKGRALNSALRRSEPEKYIGVDWGRWDHLKSSKFRDGKEGEDGEVMLDYDEPRWKRMPSLDEVVMSLADRAMLPAIYFIFSRAACDNAALLLDKQGVSLTTPDEQIQILYELESLRADQPEAVREPLVSALVKGFASHHAGLLPGWKGIVESLFQQGILKVVFATETLAAGINMPARSTIISSLSRRRDQGIQMLTHNELLQMAGRAGRRGYDTTGNCVVLQSRFEDPEDVHGIIMRGPEALQSQFSTGYGMVLNLLHSRSLAEAREFIQRSFSNYLGGTGYKRRLQEIQQMEERAATLAEQAAAAEGLEGSVDEVVARYEKAKARLREEKRTLKLLIEQAVESRAAAARDFLAFLGMPRTVGLDLAADDIDAAQPLPALAVAEVDFLAAPELDPRADPSDTRYLCLTADNRLVQVRAAQIAAVMEGDLAGEAGRAAAAVVEAADAARAWSAGKGGAFYAQGTGATAVLATRIPQAQYIAPLELEPEVEDGVGLCRERVAAARADADRAKSDVGLRQAVRPDLRARAKATILQRRAGEMRAALEGQLSSAWQRFQDVTAVLVAAGALAGNNLQAQPLGEVARQITGENELWLAKALTNAALQDLAAPQLAGALAALVAGESVSRPSISAAYEPSQAICDAIEALEEEREQLYDLQMQADIAAPLSVDLRLSGVVEAWAAGSTWEQTMTDCNLDDGDVARLLNRTMDLLKQTSHCRDLLPALRKEARKAVHAMNRKPISDLIA</sequence>
<organism evidence="8 9">
    <name type="scientific">Coccomyxa subellipsoidea</name>
    <dbReference type="NCBI Taxonomy" id="248742"/>
    <lineage>
        <taxon>Eukaryota</taxon>
        <taxon>Viridiplantae</taxon>
        <taxon>Chlorophyta</taxon>
        <taxon>core chlorophytes</taxon>
        <taxon>Trebouxiophyceae</taxon>
        <taxon>Trebouxiophyceae incertae sedis</taxon>
        <taxon>Coccomyxaceae</taxon>
        <taxon>Coccomyxa</taxon>
    </lineage>
</organism>
<dbReference type="SUPFAM" id="SSF52540">
    <property type="entry name" value="P-loop containing nucleoside triphosphate hydrolases"/>
    <property type="match status" value="1"/>
</dbReference>
<evidence type="ECO:0000259" key="6">
    <source>
        <dbReference type="PROSITE" id="PS51192"/>
    </source>
</evidence>
<dbReference type="Pfam" id="PF08148">
    <property type="entry name" value="DSHCT"/>
    <property type="match status" value="1"/>
</dbReference>
<evidence type="ECO:0000256" key="5">
    <source>
        <dbReference type="SAM" id="Coils"/>
    </source>
</evidence>
<accession>A0ABR2YPL0</accession>
<evidence type="ECO:0000256" key="4">
    <source>
        <dbReference type="ARBA" id="ARBA00022840"/>
    </source>
</evidence>
<evidence type="ECO:0000256" key="1">
    <source>
        <dbReference type="ARBA" id="ARBA00022741"/>
    </source>
</evidence>
<evidence type="ECO:0000313" key="9">
    <source>
        <dbReference type="Proteomes" id="UP001491310"/>
    </source>
</evidence>
<dbReference type="InterPro" id="IPR011545">
    <property type="entry name" value="DEAD/DEAH_box_helicase_dom"/>
</dbReference>
<feature type="coiled-coil region" evidence="5">
    <location>
        <begin position="588"/>
        <end position="650"/>
    </location>
</feature>
<evidence type="ECO:0000256" key="2">
    <source>
        <dbReference type="ARBA" id="ARBA00022801"/>
    </source>
</evidence>
<dbReference type="SMART" id="SM01142">
    <property type="entry name" value="DSHCT"/>
    <property type="match status" value="1"/>
</dbReference>
<keyword evidence="3" id="KW-0347">Helicase</keyword>
<keyword evidence="2" id="KW-0378">Hydrolase</keyword>
<dbReference type="InterPro" id="IPR050699">
    <property type="entry name" value="RNA-DNA_Helicase"/>
</dbReference>
<dbReference type="EMBL" id="JALJOT010000007">
    <property type="protein sequence ID" value="KAK9908752.1"/>
    <property type="molecule type" value="Genomic_DNA"/>
</dbReference>
<evidence type="ECO:0000313" key="8">
    <source>
        <dbReference type="EMBL" id="KAK9908752.1"/>
    </source>
</evidence>
<dbReference type="PANTHER" id="PTHR12131">
    <property type="entry name" value="ATP-DEPENDENT RNA AND DNA HELICASE"/>
    <property type="match status" value="1"/>
</dbReference>
<dbReference type="InterPro" id="IPR027417">
    <property type="entry name" value="P-loop_NTPase"/>
</dbReference>
<evidence type="ECO:0000256" key="3">
    <source>
        <dbReference type="ARBA" id="ARBA00022806"/>
    </source>
</evidence>
<dbReference type="PROSITE" id="PS51192">
    <property type="entry name" value="HELICASE_ATP_BIND_1"/>
    <property type="match status" value="1"/>
</dbReference>
<keyword evidence="9" id="KW-1185">Reference proteome</keyword>
<evidence type="ECO:0000259" key="7">
    <source>
        <dbReference type="PROSITE" id="PS51194"/>
    </source>
</evidence>
<keyword evidence="5" id="KW-0175">Coiled coil</keyword>
<dbReference type="CDD" id="cd18795">
    <property type="entry name" value="SF2_C_Ski2"/>
    <property type="match status" value="1"/>
</dbReference>
<dbReference type="InterPro" id="IPR014001">
    <property type="entry name" value="Helicase_ATP-bd"/>
</dbReference>
<name>A0ABR2YPL0_9CHLO</name>
<feature type="domain" description="Helicase C-terminal" evidence="7">
    <location>
        <begin position="365"/>
        <end position="563"/>
    </location>
</feature>
<keyword evidence="4" id="KW-0067">ATP-binding</keyword>